<evidence type="ECO:0000256" key="1">
    <source>
        <dbReference type="SAM" id="Phobius"/>
    </source>
</evidence>
<organism evidence="2 3">
    <name type="scientific">Pseudoalteromonas haloplanktis</name>
    <name type="common">Alteromonas haloplanktis</name>
    <dbReference type="NCBI Taxonomy" id="228"/>
    <lineage>
        <taxon>Bacteria</taxon>
        <taxon>Pseudomonadati</taxon>
        <taxon>Pseudomonadota</taxon>
        <taxon>Gammaproteobacteria</taxon>
        <taxon>Alteromonadales</taxon>
        <taxon>Pseudoalteromonadaceae</taxon>
        <taxon>Pseudoalteromonas</taxon>
    </lineage>
</organism>
<keyword evidence="1" id="KW-1133">Transmembrane helix</keyword>
<gene>
    <name evidence="2" type="ORF">PSEHALCIP103_01804</name>
</gene>
<evidence type="ECO:0000313" key="3">
    <source>
        <dbReference type="Proteomes" id="UP001152447"/>
    </source>
</evidence>
<keyword evidence="1" id="KW-0812">Transmembrane</keyword>
<dbReference type="EMBL" id="CAMAPB010000023">
    <property type="protein sequence ID" value="CAH9058164.1"/>
    <property type="molecule type" value="Genomic_DNA"/>
</dbReference>
<comment type="caution">
    <text evidence="2">The sequence shown here is derived from an EMBL/GenBank/DDBJ whole genome shotgun (WGS) entry which is preliminary data.</text>
</comment>
<dbReference type="SUPFAM" id="SSF53850">
    <property type="entry name" value="Periplasmic binding protein-like II"/>
    <property type="match status" value="1"/>
</dbReference>
<proteinExistence type="predicted"/>
<dbReference type="Proteomes" id="UP001152447">
    <property type="component" value="Unassembled WGS sequence"/>
</dbReference>
<dbReference type="Gene3D" id="3.40.190.10">
    <property type="entry name" value="Periplasmic binding protein-like II"/>
    <property type="match status" value="2"/>
</dbReference>
<sequence length="306" mass="35207">MSYNFILDRCFLDIKKLMLHKAAIVTFMFIVLLFSWFAGQMAVDEKEIVFPVMIETSTTCQTTTTANQNQLIVFTPSKYVAQLLTQNLCDDKVVAKQYGSVIGYWGYRTVDSLEFVGKGIADLILAKNNIMEAFRAETTYNYQPVVGFSDYTAFFISSKEKPLITKQYFLDKKIGLLDYPTSRSGHILPKQTFKQLGLNIAQLKITYASSHNELRELLANGQVDLIASFWRENDSKRFSKNYITPISSNVAGTRWYLKMQHNNTDLLCAVQSHLLSMSKEQSFRYYQDVEPYWQCNNYPVTFIGEL</sequence>
<keyword evidence="1" id="KW-0472">Membrane</keyword>
<reference evidence="2" key="1">
    <citation type="submission" date="2022-07" db="EMBL/GenBank/DDBJ databases">
        <authorList>
            <person name="Criscuolo A."/>
        </authorList>
    </citation>
    <scope>NUCLEOTIDE SEQUENCE</scope>
    <source>
        <strain evidence="2">CIP103197</strain>
    </source>
</reference>
<evidence type="ECO:0000313" key="2">
    <source>
        <dbReference type="EMBL" id="CAH9058164.1"/>
    </source>
</evidence>
<accession>A0A9W4VZI3</accession>
<keyword evidence="3" id="KW-1185">Reference proteome</keyword>
<feature type="transmembrane region" description="Helical" evidence="1">
    <location>
        <begin position="21"/>
        <end position="39"/>
    </location>
</feature>
<dbReference type="AlphaFoldDB" id="A0A9W4VZI3"/>
<name>A0A9W4VZI3_PSEHA</name>
<protein>
    <submittedName>
        <fullName evidence="2">Uncharacterized protein</fullName>
    </submittedName>
</protein>